<dbReference type="RefSeq" id="WP_266087852.1">
    <property type="nucleotide sequence ID" value="NZ_RKLV01000009.1"/>
</dbReference>
<dbReference type="EMBL" id="RKLV01000009">
    <property type="protein sequence ID" value="MCX2819524.1"/>
    <property type="molecule type" value="Genomic_DNA"/>
</dbReference>
<feature type="compositionally biased region" description="Acidic residues" evidence="1">
    <location>
        <begin position="10"/>
        <end position="23"/>
    </location>
</feature>
<reference evidence="3" key="1">
    <citation type="submission" date="2022-09" db="EMBL/GenBank/DDBJ databases">
        <title>Haloadaptaus new haloarchaeum isolated from saline soil.</title>
        <authorList>
            <person name="Duran-Viseras A."/>
            <person name="Sanchez-Porro C."/>
            <person name="Ventosa A."/>
        </authorList>
    </citation>
    <scope>NUCLEOTIDE SEQUENCE</scope>
    <source>
        <strain evidence="3">F3-133</strain>
    </source>
</reference>
<feature type="transmembrane region" description="Helical" evidence="2">
    <location>
        <begin position="156"/>
        <end position="177"/>
    </location>
</feature>
<dbReference type="AlphaFoldDB" id="A0A9Q4C5W4"/>
<keyword evidence="4" id="KW-1185">Reference proteome</keyword>
<comment type="caution">
    <text evidence="3">The sequence shown here is derived from an EMBL/GenBank/DDBJ whole genome shotgun (WGS) entry which is preliminary data.</text>
</comment>
<evidence type="ECO:0000313" key="3">
    <source>
        <dbReference type="EMBL" id="MCX2819524.1"/>
    </source>
</evidence>
<gene>
    <name evidence="3" type="ORF">EGH25_09200</name>
</gene>
<evidence type="ECO:0000256" key="1">
    <source>
        <dbReference type="SAM" id="MobiDB-lite"/>
    </source>
</evidence>
<keyword evidence="2" id="KW-0472">Membrane</keyword>
<evidence type="ECO:0000313" key="4">
    <source>
        <dbReference type="Proteomes" id="UP001149411"/>
    </source>
</evidence>
<dbReference type="Proteomes" id="UP001149411">
    <property type="component" value="Unassembled WGS sequence"/>
</dbReference>
<organism evidence="3 4">
    <name type="scientific">Halorutilus salinus</name>
    <dbReference type="NCBI Taxonomy" id="2487751"/>
    <lineage>
        <taxon>Archaea</taxon>
        <taxon>Methanobacteriati</taxon>
        <taxon>Methanobacteriota</taxon>
        <taxon>Stenosarchaea group</taxon>
        <taxon>Halobacteria</taxon>
        <taxon>Halorutilales</taxon>
        <taxon>Halorutilaceae</taxon>
        <taxon>Halorutilus</taxon>
    </lineage>
</organism>
<keyword evidence="2" id="KW-0812">Transmembrane</keyword>
<evidence type="ECO:0000256" key="2">
    <source>
        <dbReference type="SAM" id="Phobius"/>
    </source>
</evidence>
<proteinExistence type="predicted"/>
<keyword evidence="2" id="KW-1133">Transmembrane helix</keyword>
<protein>
    <submittedName>
        <fullName evidence="3">Uncharacterized protein</fullName>
    </submittedName>
</protein>
<feature type="transmembrane region" description="Helical" evidence="2">
    <location>
        <begin position="85"/>
        <end position="107"/>
    </location>
</feature>
<accession>A0A9Q4C5W4</accession>
<feature type="transmembrane region" description="Helical" evidence="2">
    <location>
        <begin position="54"/>
        <end position="73"/>
    </location>
</feature>
<name>A0A9Q4C5W4_9EURY</name>
<feature type="transmembrane region" description="Helical" evidence="2">
    <location>
        <begin position="30"/>
        <end position="48"/>
    </location>
</feature>
<sequence length="188" mass="18880">MRCISVQVDTEGEGGNDGEDGEDGGTPPKVLVTAVAGAVILGGIAAYATRNINIYASAGAFVVFGVATGYHLSNKDLPAEVAGSTSYISAVLTVFTPFALYISSIVFQGMEVSVIGAQAQDVEGSNVSVGGGSWFSAGSIDAGSITSGTIDSVISLATWVVLAVVVSLVLVVVGRVFKAVAEKGRTSG</sequence>
<feature type="region of interest" description="Disordered" evidence="1">
    <location>
        <begin position="8"/>
        <end position="27"/>
    </location>
</feature>